<evidence type="ECO:0000313" key="2">
    <source>
        <dbReference type="Proteomes" id="UP001169862"/>
    </source>
</evidence>
<dbReference type="AlphaFoldDB" id="A0AAW7XF25"/>
<comment type="caution">
    <text evidence="1">The sequence shown here is derived from an EMBL/GenBank/DDBJ whole genome shotgun (WGS) entry which is preliminary data.</text>
</comment>
<dbReference type="RefSeq" id="WP_303548320.1">
    <property type="nucleotide sequence ID" value="NZ_JAUOPG010000001.1"/>
</dbReference>
<evidence type="ECO:0000313" key="1">
    <source>
        <dbReference type="EMBL" id="MDO6452326.1"/>
    </source>
</evidence>
<name>A0AAW7XF25_9GAMM</name>
<organism evidence="1 2">
    <name type="scientific">Neptunomonas phycophila</name>
    <dbReference type="NCBI Taxonomy" id="1572645"/>
    <lineage>
        <taxon>Bacteria</taxon>
        <taxon>Pseudomonadati</taxon>
        <taxon>Pseudomonadota</taxon>
        <taxon>Gammaproteobacteria</taxon>
        <taxon>Oceanospirillales</taxon>
        <taxon>Oceanospirillaceae</taxon>
        <taxon>Neptunomonas</taxon>
    </lineage>
</organism>
<sequence>MHTLNRVTEDSHYYLTPSQNKKAAAMLVKAAEEGELDYALGSLIQWGAKKLGRSITDKQKKSIDAVAKKAIPLVGTIASVATGKPKYEKIAKTVTHHYDDIEPTYHFLKNKISSLFNELDAELDFESATKVVNAVTQTLGTISERPDINTPLKIQRLLQSRIRRQGGRQRQSGHWYRQNGQVVLSGVGR</sequence>
<dbReference type="EMBL" id="JAUOPG010000001">
    <property type="protein sequence ID" value="MDO6452326.1"/>
    <property type="molecule type" value="Genomic_DNA"/>
</dbReference>
<gene>
    <name evidence="1" type="ORF">Q4490_02005</name>
</gene>
<reference evidence="1" key="1">
    <citation type="submission" date="2023-07" db="EMBL/GenBank/DDBJ databases">
        <title>Genome content predicts the carbon catabolic preferences of heterotrophic bacteria.</title>
        <authorList>
            <person name="Gralka M."/>
        </authorList>
    </citation>
    <scope>NUCLEOTIDE SEQUENCE</scope>
    <source>
        <strain evidence="1">I2M16</strain>
    </source>
</reference>
<proteinExistence type="predicted"/>
<dbReference type="Proteomes" id="UP001169862">
    <property type="component" value="Unassembled WGS sequence"/>
</dbReference>
<protein>
    <submittedName>
        <fullName evidence="1">Uncharacterized protein</fullName>
    </submittedName>
</protein>
<accession>A0AAW7XF25</accession>